<comment type="caution">
    <text evidence="2">The sequence shown here is derived from an EMBL/GenBank/DDBJ whole genome shotgun (WGS) entry which is preliminary data.</text>
</comment>
<name>A0ABQ3SCN9_9ACTN</name>
<keyword evidence="1" id="KW-0812">Transmembrane</keyword>
<keyword evidence="1" id="KW-0472">Membrane</keyword>
<evidence type="ECO:0000313" key="3">
    <source>
        <dbReference type="Proteomes" id="UP000649259"/>
    </source>
</evidence>
<proteinExistence type="predicted"/>
<evidence type="ECO:0000313" key="2">
    <source>
        <dbReference type="EMBL" id="GHI65797.1"/>
    </source>
</evidence>
<dbReference type="EMBL" id="BNEB01000006">
    <property type="protein sequence ID" value="GHI65797.1"/>
    <property type="molecule type" value="Genomic_DNA"/>
</dbReference>
<dbReference type="RefSeq" id="WP_189928028.1">
    <property type="nucleotide sequence ID" value="NZ_BMSI01000021.1"/>
</dbReference>
<keyword evidence="3" id="KW-1185">Reference proteome</keyword>
<keyword evidence="1" id="KW-1133">Transmembrane helix</keyword>
<evidence type="ECO:0000256" key="1">
    <source>
        <dbReference type="SAM" id="Phobius"/>
    </source>
</evidence>
<feature type="transmembrane region" description="Helical" evidence="1">
    <location>
        <begin position="39"/>
        <end position="65"/>
    </location>
</feature>
<accession>A0ABQ3SCN9</accession>
<reference evidence="3" key="1">
    <citation type="submission" date="2023-07" db="EMBL/GenBank/DDBJ databases">
        <title>Whole genome shotgun sequence of Streptomyces cacaoi subsp. asoensis NBRC 13813.</title>
        <authorList>
            <person name="Komaki H."/>
            <person name="Tamura T."/>
        </authorList>
    </citation>
    <scope>NUCLEOTIDE SEQUENCE [LARGE SCALE GENOMIC DNA]</scope>
    <source>
        <strain evidence="3">NBRC 13813</strain>
    </source>
</reference>
<organism evidence="2 3">
    <name type="scientific">Streptomyces asoensis</name>
    <dbReference type="NCBI Taxonomy" id="249586"/>
    <lineage>
        <taxon>Bacteria</taxon>
        <taxon>Bacillati</taxon>
        <taxon>Actinomycetota</taxon>
        <taxon>Actinomycetes</taxon>
        <taxon>Kitasatosporales</taxon>
        <taxon>Streptomycetaceae</taxon>
        <taxon>Streptomyces</taxon>
    </lineage>
</organism>
<sequence>MKHTAMRLHRALAGAAQWAAARLEEGRQERARRPDSGDISITTVIIWVAAVAGAVLIAGTIAIVVGKYNGKLSGL</sequence>
<dbReference type="GeneID" id="91475198"/>
<dbReference type="Proteomes" id="UP000649259">
    <property type="component" value="Unassembled WGS sequence"/>
</dbReference>
<protein>
    <recommendedName>
        <fullName evidence="4">Integral membrane protein</fullName>
    </recommendedName>
</protein>
<evidence type="ECO:0008006" key="4">
    <source>
        <dbReference type="Google" id="ProtNLM"/>
    </source>
</evidence>
<gene>
    <name evidence="2" type="ORF">Saso_74470</name>
</gene>